<feature type="domain" description="VWFA" evidence="1">
    <location>
        <begin position="261"/>
        <end position="475"/>
    </location>
</feature>
<organism evidence="2 3">
    <name type="scientific">Streptomyces pseudovenezuelae</name>
    <dbReference type="NCBI Taxonomy" id="67350"/>
    <lineage>
        <taxon>Bacteria</taxon>
        <taxon>Bacillati</taxon>
        <taxon>Actinomycetota</taxon>
        <taxon>Actinomycetes</taxon>
        <taxon>Kitasatosporales</taxon>
        <taxon>Streptomycetaceae</taxon>
        <taxon>Streptomyces</taxon>
        <taxon>Streptomyces aurantiacus group</taxon>
    </lineage>
</organism>
<keyword evidence="3" id="KW-1185">Reference proteome</keyword>
<dbReference type="PANTHER" id="PTHR10579">
    <property type="entry name" value="CALCIUM-ACTIVATED CHLORIDE CHANNEL REGULATOR"/>
    <property type="match status" value="1"/>
</dbReference>
<dbReference type="InterPro" id="IPR002035">
    <property type="entry name" value="VWF_A"/>
</dbReference>
<reference evidence="2 3" key="1">
    <citation type="submission" date="2023-04" db="EMBL/GenBank/DDBJ databases">
        <title>Forest soil microbial communities from Buena Vista Peninsula, Colon Province, Panama.</title>
        <authorList>
            <person name="Bouskill N."/>
        </authorList>
    </citation>
    <scope>NUCLEOTIDE SEQUENCE [LARGE SCALE GENOMIC DNA]</scope>
    <source>
        <strain evidence="2 3">GGS1</strain>
    </source>
</reference>
<comment type="caution">
    <text evidence="2">The sequence shown here is derived from an EMBL/GenBank/DDBJ whole genome shotgun (WGS) entry which is preliminary data.</text>
</comment>
<dbReference type="Gene3D" id="3.40.50.410">
    <property type="entry name" value="von Willebrand factor, type A domain"/>
    <property type="match status" value="1"/>
</dbReference>
<evidence type="ECO:0000313" key="2">
    <source>
        <dbReference type="EMBL" id="MDH6214292.1"/>
    </source>
</evidence>
<dbReference type="EMBL" id="JARXVH010000002">
    <property type="protein sequence ID" value="MDH6214292.1"/>
    <property type="molecule type" value="Genomic_DNA"/>
</dbReference>
<evidence type="ECO:0000259" key="1">
    <source>
        <dbReference type="PROSITE" id="PS50234"/>
    </source>
</evidence>
<proteinExistence type="predicted"/>
<sequence length="868" mass="92811">MSSPTVKPVEARRPIYNVTDSSAFVTVFQARINARETESVLTLSHPVGLTGLSVSLIHIDSAPASGRSAPVPLPVGGNVSHYSVTTSEPDVRDGVVTYSVIVTDAGHGSGPEERWELRASADGPANWIISMATDDMEVNWLAVCPVAELTVPAEALELKEVELNAHGAVSGNTFAGTVPDALAFTPQYDWAYTGAAPILDITTDTTTPGPILRVDTPGVYEPVPLAFTVTTKLNDAAGLYAGFLHNKSAPATMTVHQRVQDMVLVLDRSGSMALENRFENAKTACRVLVHLFNGLREGLSTPERVDRVAIIAFEDEIAGFRGGAPSSRIETLLPLTPLSEAVDAIDDPKFDFGVPGTNTPIGDGLIAAIDLVAAAGPIVDQRFNFILVSDGEENSGITALVPSSAVNGAISFRDAVNSRQERRDVLDTARCRLSTIALGPTANQSVLSQLAIFGAGNFALVNDPSDLADSFGGMLANAQTVNLPTKQDAPTTGVPDPDSDPDHPLPAVYLSTEPDADRLVLAVTPKAGDTVFTGTIQLARWDGTSYRPETAPIRATSSDRATSVAKLPPLAHGAPIHWRVIHGTGPTDAEPLALGQVLAYVDLHLLADIQLDQDRYLTGDRMNLTVRIRQDDRPIIGARVKAVLDAPAVGLGEQLTALGAAPTDPAQDEHDEPTWMEGRIGTLLSRKKWHHLPRTKPTGGLFVDGTEELFDPDGNGNYTNTFAKVFKEGTYSWHLSVAGQDVNGNAFTRELNTSTFAGIKVDRKATTIKVTRLHNDPSGLLAALVVITPQDARGEDLGPGKDDSVIWALREGTFQHVLQNQPAPVQTDGTYRRVILYTNRQSPSLVVEAARVVLPTIDVRRRLQGFND</sequence>
<dbReference type="InterPro" id="IPR036465">
    <property type="entry name" value="vWFA_dom_sf"/>
</dbReference>
<accession>A0ABT6LDB2</accession>
<gene>
    <name evidence="2" type="ORF">M2283_001575</name>
</gene>
<dbReference type="InterPro" id="IPR051266">
    <property type="entry name" value="CLCR"/>
</dbReference>
<evidence type="ECO:0000313" key="3">
    <source>
        <dbReference type="Proteomes" id="UP001160499"/>
    </source>
</evidence>
<dbReference type="CDD" id="cd00198">
    <property type="entry name" value="vWFA"/>
    <property type="match status" value="1"/>
</dbReference>
<dbReference type="SUPFAM" id="SSF53300">
    <property type="entry name" value="vWA-like"/>
    <property type="match status" value="1"/>
</dbReference>
<dbReference type="SMART" id="SM00327">
    <property type="entry name" value="VWA"/>
    <property type="match status" value="1"/>
</dbReference>
<protein>
    <recommendedName>
        <fullName evidence="1">VWFA domain-containing protein</fullName>
    </recommendedName>
</protein>
<dbReference type="PANTHER" id="PTHR10579:SF43">
    <property type="entry name" value="ZINC FINGER (C3HC4-TYPE RING FINGER) FAMILY PROTEIN"/>
    <property type="match status" value="1"/>
</dbReference>
<dbReference type="PROSITE" id="PS50234">
    <property type="entry name" value="VWFA"/>
    <property type="match status" value="1"/>
</dbReference>
<dbReference type="RefSeq" id="WP_280875344.1">
    <property type="nucleotide sequence ID" value="NZ_JARXVH010000002.1"/>
</dbReference>
<dbReference type="Proteomes" id="UP001160499">
    <property type="component" value="Unassembled WGS sequence"/>
</dbReference>
<name>A0ABT6LDB2_9ACTN</name>